<gene>
    <name evidence="1" type="ordered locus">IALB_0363</name>
</gene>
<dbReference type="HOGENOM" id="CLU_844063_0_0_10"/>
<organism evidence="1 2">
    <name type="scientific">Ignavibacterium album (strain DSM 19864 / JCM 16511 / NBRC 101810 / Mat9-16)</name>
    <dbReference type="NCBI Taxonomy" id="945713"/>
    <lineage>
        <taxon>Bacteria</taxon>
        <taxon>Pseudomonadati</taxon>
        <taxon>Ignavibacteriota</taxon>
        <taxon>Ignavibacteria</taxon>
        <taxon>Ignavibacteriales</taxon>
        <taxon>Ignavibacteriaceae</taxon>
        <taxon>Ignavibacterium</taxon>
    </lineage>
</organism>
<accession>I0AGG8</accession>
<dbReference type="RefSeq" id="WP_014559234.1">
    <property type="nucleotide sequence ID" value="NC_017464.1"/>
</dbReference>
<reference evidence="1 2" key="1">
    <citation type="journal article" date="2012" name="Front. Microbiol.">
        <title>Complete genome of Ignavibacterium album, a metabolically versatile, flagellated, facultative anaerobe from the phylum Chlorobi.</title>
        <authorList>
            <person name="Liu Z."/>
            <person name="Frigaard N.-U."/>
            <person name="Vogl K."/>
            <person name="Iino T."/>
            <person name="Ohkuma M."/>
            <person name="Overmann J."/>
            <person name="Bryant D.A."/>
        </authorList>
    </citation>
    <scope>NUCLEOTIDE SEQUENCE [LARGE SCALE GENOMIC DNA]</scope>
    <source>
        <strain evidence="2">DSM 19864 / JCM 16511 / NBRC 101810 / Mat9-16</strain>
    </source>
</reference>
<protein>
    <submittedName>
        <fullName evidence="1">Uncharacterized protein</fullName>
    </submittedName>
</protein>
<evidence type="ECO:0000313" key="2">
    <source>
        <dbReference type="Proteomes" id="UP000007394"/>
    </source>
</evidence>
<dbReference type="KEGG" id="ial:IALB_0363"/>
<proteinExistence type="predicted"/>
<name>I0AGG8_IGNAJ</name>
<dbReference type="STRING" id="945713.IALB_0363"/>
<dbReference type="eggNOG" id="COG0823">
    <property type="taxonomic scope" value="Bacteria"/>
</dbReference>
<dbReference type="SUPFAM" id="SSF69322">
    <property type="entry name" value="Tricorn protease domain 2"/>
    <property type="match status" value="1"/>
</dbReference>
<dbReference type="EMBL" id="CP003418">
    <property type="protein sequence ID" value="AFH48075.1"/>
    <property type="molecule type" value="Genomic_DNA"/>
</dbReference>
<sequence length="329" mass="37726">MLINIIIIILFLSCRSSNEKNPEDDPALKEASFAKVKNVKGFYFVGMNSGISSIYYYNFATNKINLIKSKKDEKIYELEVAPDGNAFFYLTYTSLNKKIAIPEINGIKIFRYEPAVEKSELLQSLKPAIQLYSYWMDNDRFRVVAISFDEIVASYLNKNALTFNYFGKLLSDENELFDIVKSGYPVVEAPALANVSPLKRFEVIAKNDSLLIRNNYDGTEKKLNLLKNNLLKIAWADNLQQVVLFMKKPEADKTDASHNIILYDLLKKKIVKTFEEKGIKSFLLLGDYLIYDYKLLQNYSINIFQLSSMKNIKTLSLRDGCALKSLPIK</sequence>
<dbReference type="Proteomes" id="UP000007394">
    <property type="component" value="Chromosome"/>
</dbReference>
<keyword evidence="2" id="KW-1185">Reference proteome</keyword>
<evidence type="ECO:0000313" key="1">
    <source>
        <dbReference type="EMBL" id="AFH48075.1"/>
    </source>
</evidence>
<dbReference type="AlphaFoldDB" id="I0AGG8"/>